<organism evidence="1 2">
    <name type="scientific">Dreissena polymorpha</name>
    <name type="common">Zebra mussel</name>
    <name type="synonym">Mytilus polymorpha</name>
    <dbReference type="NCBI Taxonomy" id="45954"/>
    <lineage>
        <taxon>Eukaryota</taxon>
        <taxon>Metazoa</taxon>
        <taxon>Spiralia</taxon>
        <taxon>Lophotrochozoa</taxon>
        <taxon>Mollusca</taxon>
        <taxon>Bivalvia</taxon>
        <taxon>Autobranchia</taxon>
        <taxon>Heteroconchia</taxon>
        <taxon>Euheterodonta</taxon>
        <taxon>Imparidentia</taxon>
        <taxon>Neoheterodontei</taxon>
        <taxon>Myida</taxon>
        <taxon>Dreissenoidea</taxon>
        <taxon>Dreissenidae</taxon>
        <taxon>Dreissena</taxon>
    </lineage>
</organism>
<accession>A0A9D4EXE7</accession>
<evidence type="ECO:0000313" key="1">
    <source>
        <dbReference type="EMBL" id="KAH3788574.1"/>
    </source>
</evidence>
<comment type="caution">
    <text evidence="1">The sequence shown here is derived from an EMBL/GenBank/DDBJ whole genome shotgun (WGS) entry which is preliminary data.</text>
</comment>
<dbReference type="EMBL" id="JAIWYP010000008">
    <property type="protein sequence ID" value="KAH3788574.1"/>
    <property type="molecule type" value="Genomic_DNA"/>
</dbReference>
<keyword evidence="2" id="KW-1185">Reference proteome</keyword>
<reference evidence="1" key="1">
    <citation type="journal article" date="2019" name="bioRxiv">
        <title>The Genome of the Zebra Mussel, Dreissena polymorpha: A Resource for Invasive Species Research.</title>
        <authorList>
            <person name="McCartney M.A."/>
            <person name="Auch B."/>
            <person name="Kono T."/>
            <person name="Mallez S."/>
            <person name="Zhang Y."/>
            <person name="Obille A."/>
            <person name="Becker A."/>
            <person name="Abrahante J.E."/>
            <person name="Garbe J."/>
            <person name="Badalamenti J.P."/>
            <person name="Herman A."/>
            <person name="Mangelson H."/>
            <person name="Liachko I."/>
            <person name="Sullivan S."/>
            <person name="Sone E.D."/>
            <person name="Koren S."/>
            <person name="Silverstein K.A.T."/>
            <person name="Beckman K.B."/>
            <person name="Gohl D.M."/>
        </authorList>
    </citation>
    <scope>NUCLEOTIDE SEQUENCE</scope>
    <source>
        <strain evidence="1">Duluth1</strain>
        <tissue evidence="1">Whole animal</tissue>
    </source>
</reference>
<proteinExistence type="predicted"/>
<sequence length="57" mass="6170">MAAQSAELATPNGFLHASFVGGQNTRQVWFSPGTPVFIHSTRPHQNKMVQPVGDHIA</sequence>
<dbReference type="Proteomes" id="UP000828390">
    <property type="component" value="Unassembled WGS sequence"/>
</dbReference>
<name>A0A9D4EXE7_DREPO</name>
<dbReference type="AlphaFoldDB" id="A0A9D4EXE7"/>
<protein>
    <submittedName>
        <fullName evidence="1">Uncharacterized protein</fullName>
    </submittedName>
</protein>
<reference evidence="1" key="2">
    <citation type="submission" date="2020-11" db="EMBL/GenBank/DDBJ databases">
        <authorList>
            <person name="McCartney M.A."/>
            <person name="Auch B."/>
            <person name="Kono T."/>
            <person name="Mallez S."/>
            <person name="Becker A."/>
            <person name="Gohl D.M."/>
            <person name="Silverstein K.A.T."/>
            <person name="Koren S."/>
            <person name="Bechman K.B."/>
            <person name="Herman A."/>
            <person name="Abrahante J.E."/>
            <person name="Garbe J."/>
        </authorList>
    </citation>
    <scope>NUCLEOTIDE SEQUENCE</scope>
    <source>
        <strain evidence="1">Duluth1</strain>
        <tissue evidence="1">Whole animal</tissue>
    </source>
</reference>
<gene>
    <name evidence="1" type="ORF">DPMN_166719</name>
</gene>
<evidence type="ECO:0000313" key="2">
    <source>
        <dbReference type="Proteomes" id="UP000828390"/>
    </source>
</evidence>